<evidence type="ECO:0000259" key="4">
    <source>
        <dbReference type="Pfam" id="PF01551"/>
    </source>
</evidence>
<dbReference type="CDD" id="cd12797">
    <property type="entry name" value="M23_peptidase"/>
    <property type="match status" value="1"/>
</dbReference>
<feature type="coiled-coil region" evidence="2">
    <location>
        <begin position="172"/>
        <end position="238"/>
    </location>
</feature>
<dbReference type="PANTHER" id="PTHR21666">
    <property type="entry name" value="PEPTIDASE-RELATED"/>
    <property type="match status" value="1"/>
</dbReference>
<dbReference type="KEGG" id="hprf:HLPR_07880"/>
<evidence type="ECO:0000256" key="2">
    <source>
        <dbReference type="SAM" id="Coils"/>
    </source>
</evidence>
<feature type="signal peptide" evidence="3">
    <location>
        <begin position="1"/>
        <end position="26"/>
    </location>
</feature>
<evidence type="ECO:0000256" key="3">
    <source>
        <dbReference type="SAM" id="SignalP"/>
    </source>
</evidence>
<dbReference type="Pfam" id="PF01551">
    <property type="entry name" value="Peptidase_M23"/>
    <property type="match status" value="1"/>
</dbReference>
<dbReference type="InterPro" id="IPR057309">
    <property type="entry name" value="PcsB_CC"/>
</dbReference>
<feature type="domain" description="M23ase beta-sheet core" evidence="4">
    <location>
        <begin position="280"/>
        <end position="374"/>
    </location>
</feature>
<reference evidence="6 7" key="1">
    <citation type="submission" date="2023-08" db="EMBL/GenBank/DDBJ databases">
        <title>Helicovermis profunda gen. nov., sp. nov., a novel mesophilic, fermentative bacterium within the Bacillota from a deep-sea hydrothermal vent chimney.</title>
        <authorList>
            <person name="Miyazaki U."/>
            <person name="Mizutani D."/>
            <person name="Hashimoto Y."/>
            <person name="Tame A."/>
            <person name="Sawayama S."/>
            <person name="Miyazaki J."/>
            <person name="Takai K."/>
            <person name="Nakagawa S."/>
        </authorList>
    </citation>
    <scope>NUCLEOTIDE SEQUENCE [LARGE SCALE GENOMIC DNA]</scope>
    <source>
        <strain evidence="6 7">S502</strain>
    </source>
</reference>
<keyword evidence="1 3" id="KW-0732">Signal</keyword>
<organism evidence="6 7">
    <name type="scientific">Helicovermis profundi</name>
    <dbReference type="NCBI Taxonomy" id="3065157"/>
    <lineage>
        <taxon>Bacteria</taxon>
        <taxon>Bacillati</taxon>
        <taxon>Bacillota</taxon>
        <taxon>Clostridia</taxon>
        <taxon>Helicovermis</taxon>
    </lineage>
</organism>
<feature type="chain" id="PRO_5043806969" evidence="3">
    <location>
        <begin position="27"/>
        <end position="381"/>
    </location>
</feature>
<proteinExistence type="predicted"/>
<dbReference type="Gene3D" id="2.70.70.10">
    <property type="entry name" value="Glucose Permease (Domain IIA)"/>
    <property type="match status" value="1"/>
</dbReference>
<accession>A0AAU9ECZ5</accession>
<dbReference type="SUPFAM" id="SSF51261">
    <property type="entry name" value="Duplicated hybrid motif"/>
    <property type="match status" value="1"/>
</dbReference>
<dbReference type="AlphaFoldDB" id="A0AAU9ECZ5"/>
<dbReference type="Proteomes" id="UP001321786">
    <property type="component" value="Chromosome"/>
</dbReference>
<dbReference type="Pfam" id="PF24568">
    <property type="entry name" value="CC_PcsB"/>
    <property type="match status" value="1"/>
</dbReference>
<dbReference type="InterPro" id="IPR050570">
    <property type="entry name" value="Cell_wall_metabolism_enzyme"/>
</dbReference>
<keyword evidence="2" id="KW-0175">Coiled coil</keyword>
<evidence type="ECO:0000256" key="1">
    <source>
        <dbReference type="ARBA" id="ARBA00022729"/>
    </source>
</evidence>
<dbReference type="InterPro" id="IPR011055">
    <property type="entry name" value="Dup_hybrid_motif"/>
</dbReference>
<dbReference type="InterPro" id="IPR016047">
    <property type="entry name" value="M23ase_b-sheet_dom"/>
</dbReference>
<name>A0AAU9ECZ5_9FIRM</name>
<dbReference type="RefSeq" id="WP_338536776.1">
    <property type="nucleotide sequence ID" value="NZ_AP028654.1"/>
</dbReference>
<dbReference type="Gene3D" id="6.10.250.3150">
    <property type="match status" value="1"/>
</dbReference>
<dbReference type="PANTHER" id="PTHR21666:SF270">
    <property type="entry name" value="MUREIN HYDROLASE ACTIVATOR ENVC"/>
    <property type="match status" value="1"/>
</dbReference>
<evidence type="ECO:0000313" key="6">
    <source>
        <dbReference type="EMBL" id="BEP28457.1"/>
    </source>
</evidence>
<protein>
    <submittedName>
        <fullName evidence="6">M23 family metallopeptidase</fullName>
    </submittedName>
</protein>
<feature type="domain" description="Peptidoglycan hydrolase PcsB coiled-coil" evidence="5">
    <location>
        <begin position="104"/>
        <end position="175"/>
    </location>
</feature>
<feature type="coiled-coil region" evidence="2">
    <location>
        <begin position="25"/>
        <end position="94"/>
    </location>
</feature>
<keyword evidence="7" id="KW-1185">Reference proteome</keyword>
<sequence>MKKSRQFILVILMLSMVFMYSSFVFANADSDIELKQSELKNINNKLKEIEKSKTKLKKNKNEILNKINGIEDNVKNLEGELNLINNNVEKLTVGIADTENILKDATVKLEDKKTLVNDRLRIMYKSGSVGYMEVLLGAESFSDLLTRMDMIQKIYEHDKNMISYMKEQKNLIIEKKNKLSDEKIKYQELINDRETKKIQLSTSLKKLNSTQIKLKKDYSALEEQEDNLLKDANEVTNIIKKLKLAKNYVGGKMAWPTPGYTRITSPFGYRIHPITHKKKLHTGIDIAIPYGEKIYAAQSGTIIYAGWFGGYGKAVMIDHGGGYVTLYGHNSKLLVKVGQKVKRGEAISKCGTTGASTGPHLHFEVRENGKYVNPLKWVVPY</sequence>
<evidence type="ECO:0000313" key="7">
    <source>
        <dbReference type="Proteomes" id="UP001321786"/>
    </source>
</evidence>
<dbReference type="EMBL" id="AP028654">
    <property type="protein sequence ID" value="BEP28457.1"/>
    <property type="molecule type" value="Genomic_DNA"/>
</dbReference>
<evidence type="ECO:0000259" key="5">
    <source>
        <dbReference type="Pfam" id="PF24568"/>
    </source>
</evidence>
<gene>
    <name evidence="6" type="ORF">HLPR_07880</name>
</gene>
<dbReference type="GO" id="GO:0004222">
    <property type="term" value="F:metalloendopeptidase activity"/>
    <property type="evidence" value="ECO:0007669"/>
    <property type="project" value="TreeGrafter"/>
</dbReference>
<dbReference type="FunFam" id="2.70.70.10:FF:000006">
    <property type="entry name" value="M23 family peptidase"/>
    <property type="match status" value="1"/>
</dbReference>